<dbReference type="Proteomes" id="UP000231194">
    <property type="component" value="Unassembled WGS sequence"/>
</dbReference>
<feature type="compositionally biased region" description="Polar residues" evidence="1">
    <location>
        <begin position="1"/>
        <end position="17"/>
    </location>
</feature>
<keyword evidence="3" id="KW-1185">Reference proteome</keyword>
<feature type="region of interest" description="Disordered" evidence="1">
    <location>
        <begin position="1"/>
        <end position="60"/>
    </location>
</feature>
<feature type="compositionally biased region" description="Basic and acidic residues" evidence="1">
    <location>
        <begin position="20"/>
        <end position="31"/>
    </location>
</feature>
<gene>
    <name evidence="2" type="ORF">CVM73_30610</name>
</gene>
<name>A0A2M8R190_9BRAD</name>
<dbReference type="AlphaFoldDB" id="A0A2M8R190"/>
<reference evidence="2 3" key="1">
    <citation type="submission" date="2017-11" db="EMBL/GenBank/DDBJ databases">
        <title>Bradyrhizobium forestalis sp. nov., an efficient nitrogen-fixing bacterium isolated from nodules of forest legume species in the Amazon.</title>
        <authorList>
            <person name="Costa E.M."/>
            <person name="Guimaraes A."/>
            <person name="Carvalho T.S."/>
            <person name="Rodrigues T.L."/>
            <person name="Ribeiro P.R.A."/>
            <person name="Lebbe L."/>
            <person name="Willems A."/>
            <person name="Moreira F.M.S."/>
        </authorList>
    </citation>
    <scope>NUCLEOTIDE SEQUENCE [LARGE SCALE GENOMIC DNA]</scope>
    <source>
        <strain evidence="2 3">INPA54B</strain>
    </source>
</reference>
<protein>
    <submittedName>
        <fullName evidence="2">Uncharacterized protein</fullName>
    </submittedName>
</protein>
<evidence type="ECO:0000256" key="1">
    <source>
        <dbReference type="SAM" id="MobiDB-lite"/>
    </source>
</evidence>
<evidence type="ECO:0000313" key="3">
    <source>
        <dbReference type="Proteomes" id="UP000231194"/>
    </source>
</evidence>
<accession>A0A2M8R190</accession>
<proteinExistence type="predicted"/>
<evidence type="ECO:0000313" key="2">
    <source>
        <dbReference type="EMBL" id="PJG51567.1"/>
    </source>
</evidence>
<sequence length="60" mass="6455">MIDQNYTKGGATTTNGTLRKAYDNNARKDSPIRTGQHGHNPASAAHPSRRPPLAGPQDED</sequence>
<comment type="caution">
    <text evidence="2">The sequence shown here is derived from an EMBL/GenBank/DDBJ whole genome shotgun (WGS) entry which is preliminary data.</text>
</comment>
<organism evidence="2 3">
    <name type="scientific">Bradyrhizobium forestalis</name>
    <dbReference type="NCBI Taxonomy" id="1419263"/>
    <lineage>
        <taxon>Bacteria</taxon>
        <taxon>Pseudomonadati</taxon>
        <taxon>Pseudomonadota</taxon>
        <taxon>Alphaproteobacteria</taxon>
        <taxon>Hyphomicrobiales</taxon>
        <taxon>Nitrobacteraceae</taxon>
        <taxon>Bradyrhizobium</taxon>
    </lineage>
</organism>
<dbReference type="EMBL" id="PGVG01000035">
    <property type="protein sequence ID" value="PJG51567.1"/>
    <property type="molecule type" value="Genomic_DNA"/>
</dbReference>